<dbReference type="GO" id="GO:0005524">
    <property type="term" value="F:ATP binding"/>
    <property type="evidence" value="ECO:0007669"/>
    <property type="project" value="UniProtKB-UniRule"/>
</dbReference>
<dbReference type="PANTHER" id="PTHR47968">
    <property type="entry name" value="CENTROMERE PROTEIN E"/>
    <property type="match status" value="1"/>
</dbReference>
<feature type="compositionally biased region" description="Polar residues" evidence="7">
    <location>
        <begin position="50"/>
        <end position="62"/>
    </location>
</feature>
<evidence type="ECO:0000313" key="10">
    <source>
        <dbReference type="Proteomes" id="UP000037035"/>
    </source>
</evidence>
<dbReference type="PANTHER" id="PTHR47968:SF75">
    <property type="entry name" value="CENTROMERE-ASSOCIATED PROTEIN E"/>
    <property type="match status" value="1"/>
</dbReference>
<dbReference type="AlphaFoldDB" id="A0A0L6VSL3"/>
<dbReference type="STRING" id="27349.A0A0L6VSL3"/>
<dbReference type="GO" id="GO:0008017">
    <property type="term" value="F:microtubule binding"/>
    <property type="evidence" value="ECO:0007669"/>
    <property type="project" value="InterPro"/>
</dbReference>
<feature type="region of interest" description="Disordered" evidence="7">
    <location>
        <begin position="204"/>
        <end position="223"/>
    </location>
</feature>
<evidence type="ECO:0000256" key="2">
    <source>
        <dbReference type="ARBA" id="ARBA00022840"/>
    </source>
</evidence>
<dbReference type="InterPro" id="IPR036961">
    <property type="entry name" value="Kinesin_motor_dom_sf"/>
</dbReference>
<dbReference type="FunFam" id="3.40.850.10:FF:000248">
    <property type="entry name" value="Kinesin-like protein"/>
    <property type="match status" value="1"/>
</dbReference>
<dbReference type="Gene3D" id="3.40.850.10">
    <property type="entry name" value="Kinesin motor domain"/>
    <property type="match status" value="1"/>
</dbReference>
<feature type="domain" description="Kinesin motor" evidence="8">
    <location>
        <begin position="231"/>
        <end position="581"/>
    </location>
</feature>
<feature type="region of interest" description="Disordered" evidence="7">
    <location>
        <begin position="689"/>
        <end position="731"/>
    </location>
</feature>
<dbReference type="InterPro" id="IPR019821">
    <property type="entry name" value="Kinesin_motor_CS"/>
</dbReference>
<feature type="compositionally biased region" description="Basic residues" evidence="7">
    <location>
        <begin position="881"/>
        <end position="890"/>
    </location>
</feature>
<dbReference type="InterPro" id="IPR027640">
    <property type="entry name" value="Kinesin-like_fam"/>
</dbReference>
<comment type="caution">
    <text evidence="9">The sequence shown here is derived from an EMBL/GenBank/DDBJ whole genome shotgun (WGS) entry which is preliminary data.</text>
</comment>
<evidence type="ECO:0000256" key="1">
    <source>
        <dbReference type="ARBA" id="ARBA00022741"/>
    </source>
</evidence>
<feature type="region of interest" description="Disordered" evidence="7">
    <location>
        <begin position="1"/>
        <end position="99"/>
    </location>
</feature>
<feature type="compositionally biased region" description="Basic and acidic residues" evidence="7">
    <location>
        <begin position="722"/>
        <end position="731"/>
    </location>
</feature>
<dbReference type="OrthoDB" id="3176171at2759"/>
<dbReference type="EMBL" id="LAVV01001344">
    <property type="protein sequence ID" value="KNZ63607.1"/>
    <property type="molecule type" value="Genomic_DNA"/>
</dbReference>
<dbReference type="InterPro" id="IPR001752">
    <property type="entry name" value="Kinesin_motor_dom"/>
</dbReference>
<gene>
    <name evidence="9" type="ORF">VP01_1120g2</name>
</gene>
<dbReference type="PROSITE" id="PS00411">
    <property type="entry name" value="KINESIN_MOTOR_1"/>
    <property type="match status" value="1"/>
</dbReference>
<feature type="compositionally biased region" description="Acidic residues" evidence="7">
    <location>
        <begin position="961"/>
        <end position="972"/>
    </location>
</feature>
<dbReference type="SMART" id="SM00129">
    <property type="entry name" value="KISc"/>
    <property type="match status" value="1"/>
</dbReference>
<dbReference type="PRINTS" id="PR00380">
    <property type="entry name" value="KINESINHEAVY"/>
</dbReference>
<feature type="region of interest" description="Disordered" evidence="7">
    <location>
        <begin position="136"/>
        <end position="175"/>
    </location>
</feature>
<keyword evidence="3 6" id="KW-0175">Coiled coil</keyword>
<sequence>MAYHQQPIDAREFERRPSSPVRSRSSPDKKPICSGLFLSTAGTPKPVTPSPTKINNSSSKFTPTRKSHVEHSTRITQPSFRPADSLPTTPTGNSPLTRNIDSLRSHQFISPAVPPHSSLNSPLRASLTLEAIPRKKSILPGAPNPNRLRSSKISESPFSKNHTHQSPTLSNQSPSLLQKSLSHLNLSHSSPAHLRHSHSLSQLPQSLPLDHHHQPATTIEEPPVGKAQLENVLVAIRLKGLLDHQLTITKTYWSINPLGTQITELSPQTPSNHNCTGTTWNFDSVFGQDATNQDVYQRSGARDLILSAMAGYDATIFAYGQTASGKTHTLTGSPQQPGIIPLSVLEIFKYIRSVRIGHSLLLNPSREKSHPEREFLLRVSYLEVYNEQIHDLLIPTAQYSAPTVKIRQQTNGMFFADPVREEVVTNAEQVAALITRGERQRHVAGTDWNARSSRSHTIFGIVIESRLYGVNGGVKRSKVCLIDLAGNERASSEVERRSEGSFINKSLLTLEKVISGLAEPSGPGKRRSQHIPYRDSKLTQILQPSISGKSRVCVICTMNWTGASVEDSRSTLRFASRVKKIQTSAGVNEILSDSALMIRYRQQIVELQAQLKEAVNKANQPNENINHYQQSSSHSVILGDPSQVSTVVFVTLFIVMEKAEEERSKIKKQLKELQSIILNANNLDQVEGLSKETRPVSPVKKRSNQALSCKSDSESDDSVEQEEVKGLSKREEKRWREKELEAKVELQDYEIACLRLELIGLKYKTTRHQSILNPVKQEENDTNNQIKHEVNNHEIEEAVKRVAESRESIENRLTNMALEIKQRKQFTQEVMDLLDASRAKTQKLELFILNEIERSTRRLSKIERSAYIENSGDGGTDIRGGRGRASRRRSSSINSNPYELLLSASSTHGPSATYQDQSKLITKLKNNLHLQSSAKQDGNEPSAKRYQNGGSQMGTNHLGETEDSDETDTDDQDLSTLLSIVNELPEIECVRMSFGDGSGAAALANGSVNSPRLNC</sequence>
<reference evidence="9 10" key="1">
    <citation type="submission" date="2015-08" db="EMBL/GenBank/DDBJ databases">
        <title>Next Generation Sequencing and Analysis of the Genome of Puccinia sorghi L Schw, the Causal Agent of Maize Common Rust.</title>
        <authorList>
            <person name="Rochi L."/>
            <person name="Burguener G."/>
            <person name="Darino M."/>
            <person name="Turjanski A."/>
            <person name="Kreff E."/>
            <person name="Dieguez M.J."/>
            <person name="Sacco F."/>
        </authorList>
    </citation>
    <scope>NUCLEOTIDE SEQUENCE [LARGE SCALE GENOMIC DNA]</scope>
    <source>
        <strain evidence="9 10">RO10H11247</strain>
    </source>
</reference>
<dbReference type="PROSITE" id="PS50067">
    <property type="entry name" value="KINESIN_MOTOR_2"/>
    <property type="match status" value="1"/>
</dbReference>
<name>A0A0L6VSL3_9BASI</name>
<evidence type="ECO:0000256" key="7">
    <source>
        <dbReference type="SAM" id="MobiDB-lite"/>
    </source>
</evidence>
<keyword evidence="10" id="KW-1185">Reference proteome</keyword>
<protein>
    <recommendedName>
        <fullName evidence="8">Kinesin motor domain-containing protein</fullName>
    </recommendedName>
</protein>
<dbReference type="GO" id="GO:0007018">
    <property type="term" value="P:microtubule-based movement"/>
    <property type="evidence" value="ECO:0007669"/>
    <property type="project" value="InterPro"/>
</dbReference>
<dbReference type="InterPro" id="IPR027417">
    <property type="entry name" value="P-loop_NTPase"/>
</dbReference>
<organism evidence="9 10">
    <name type="scientific">Puccinia sorghi</name>
    <dbReference type="NCBI Taxonomy" id="27349"/>
    <lineage>
        <taxon>Eukaryota</taxon>
        <taxon>Fungi</taxon>
        <taxon>Dikarya</taxon>
        <taxon>Basidiomycota</taxon>
        <taxon>Pucciniomycotina</taxon>
        <taxon>Pucciniomycetes</taxon>
        <taxon>Pucciniales</taxon>
        <taxon>Pucciniaceae</taxon>
        <taxon>Puccinia</taxon>
    </lineage>
</organism>
<dbReference type="Pfam" id="PF00225">
    <property type="entry name" value="Kinesin"/>
    <property type="match status" value="1"/>
</dbReference>
<feature type="compositionally biased region" description="Polar residues" evidence="7">
    <location>
        <begin position="147"/>
        <end position="174"/>
    </location>
</feature>
<keyword evidence="2 5" id="KW-0067">ATP-binding</keyword>
<dbReference type="Proteomes" id="UP000037035">
    <property type="component" value="Unassembled WGS sequence"/>
</dbReference>
<dbReference type="GO" id="GO:0003777">
    <property type="term" value="F:microtubule motor activity"/>
    <property type="evidence" value="ECO:0007669"/>
    <property type="project" value="InterPro"/>
</dbReference>
<evidence type="ECO:0000256" key="3">
    <source>
        <dbReference type="ARBA" id="ARBA00023054"/>
    </source>
</evidence>
<evidence type="ECO:0000259" key="8">
    <source>
        <dbReference type="PROSITE" id="PS50067"/>
    </source>
</evidence>
<feature type="coiled-coil region" evidence="6">
    <location>
        <begin position="656"/>
        <end position="683"/>
    </location>
</feature>
<evidence type="ECO:0000256" key="4">
    <source>
        <dbReference type="ARBA" id="ARBA00023175"/>
    </source>
</evidence>
<comment type="similarity">
    <text evidence="5">Belongs to the TRAFAC class myosin-kinesin ATPase superfamily. Kinesin family.</text>
</comment>
<feature type="coiled-coil region" evidence="6">
    <location>
        <begin position="776"/>
        <end position="812"/>
    </location>
</feature>
<keyword evidence="4 5" id="KW-0505">Motor protein</keyword>
<feature type="compositionally biased region" description="Polar residues" evidence="7">
    <location>
        <begin position="86"/>
        <end position="99"/>
    </location>
</feature>
<proteinExistence type="inferred from homology"/>
<feature type="region of interest" description="Disordered" evidence="7">
    <location>
        <begin position="932"/>
        <end position="972"/>
    </location>
</feature>
<evidence type="ECO:0000256" key="5">
    <source>
        <dbReference type="PROSITE-ProRule" id="PRU00283"/>
    </source>
</evidence>
<accession>A0A0L6VSL3</accession>
<keyword evidence="1 5" id="KW-0547">Nucleotide-binding</keyword>
<evidence type="ECO:0000313" key="9">
    <source>
        <dbReference type="EMBL" id="KNZ63607.1"/>
    </source>
</evidence>
<evidence type="ECO:0000256" key="6">
    <source>
        <dbReference type="SAM" id="Coils"/>
    </source>
</evidence>
<dbReference type="SUPFAM" id="SSF52540">
    <property type="entry name" value="P-loop containing nucleoside triphosphate hydrolases"/>
    <property type="match status" value="1"/>
</dbReference>
<feature type="binding site" evidence="5">
    <location>
        <begin position="320"/>
        <end position="327"/>
    </location>
    <ligand>
        <name>ATP</name>
        <dbReference type="ChEBI" id="CHEBI:30616"/>
    </ligand>
</feature>
<feature type="region of interest" description="Disordered" evidence="7">
    <location>
        <begin position="869"/>
        <end position="892"/>
    </location>
</feature>
<dbReference type="VEuPathDB" id="FungiDB:VP01_1120g2"/>